<feature type="region of interest" description="Disordered" evidence="1">
    <location>
        <begin position="190"/>
        <end position="244"/>
    </location>
</feature>
<reference evidence="2" key="2">
    <citation type="submission" date="2021-10" db="EMBL/GenBank/DDBJ databases">
        <title>Phylogenomics reveals ancestral predisposition of the termite-cultivated fungus Termitomyces towards a domesticated lifestyle.</title>
        <authorList>
            <person name="Auxier B."/>
            <person name="Grum-Grzhimaylo A."/>
            <person name="Cardenas M.E."/>
            <person name="Lodge J.D."/>
            <person name="Laessoe T."/>
            <person name="Pedersen O."/>
            <person name="Smith M.E."/>
            <person name="Kuyper T.W."/>
            <person name="Franco-Molano E.A."/>
            <person name="Baroni T.J."/>
            <person name="Aanen D.K."/>
        </authorList>
    </citation>
    <scope>NUCLEOTIDE SEQUENCE</scope>
    <source>
        <strain evidence="2">AP01</strain>
        <tissue evidence="2">Mycelium</tissue>
    </source>
</reference>
<dbReference type="EMBL" id="JABCKV010000497">
    <property type="protein sequence ID" value="KAG5640804.1"/>
    <property type="molecule type" value="Genomic_DNA"/>
</dbReference>
<protein>
    <submittedName>
        <fullName evidence="2">Uncharacterized protein</fullName>
    </submittedName>
</protein>
<feature type="non-terminal residue" evidence="2">
    <location>
        <position position="1"/>
    </location>
</feature>
<evidence type="ECO:0000313" key="2">
    <source>
        <dbReference type="EMBL" id="KAG5640804.1"/>
    </source>
</evidence>
<dbReference type="OrthoDB" id="3263296at2759"/>
<name>A0A9P7G0Z9_9AGAR</name>
<organism evidence="2 3">
    <name type="scientific">Asterophora parasitica</name>
    <dbReference type="NCBI Taxonomy" id="117018"/>
    <lineage>
        <taxon>Eukaryota</taxon>
        <taxon>Fungi</taxon>
        <taxon>Dikarya</taxon>
        <taxon>Basidiomycota</taxon>
        <taxon>Agaricomycotina</taxon>
        <taxon>Agaricomycetes</taxon>
        <taxon>Agaricomycetidae</taxon>
        <taxon>Agaricales</taxon>
        <taxon>Tricholomatineae</taxon>
        <taxon>Lyophyllaceae</taxon>
        <taxon>Asterophora</taxon>
    </lineage>
</organism>
<feature type="region of interest" description="Disordered" evidence="1">
    <location>
        <begin position="22"/>
        <end position="72"/>
    </location>
</feature>
<sequence length="309" mass="32270">KRYRRKSADALAFNATKFRRSALMLNDPPTLPEKSPLQKQMQQESRPRPPSMIERRMRAPAAPPASASSPYSIYAPHSTDPYGQYAASAAQYNVGMYGADGQVARDPFADMYGSSVGSAAHGQRAAYSQHQNQQQYSPQNYQLPQGSQGSFSPGHIIPSSRTPVPDARLPNPFANPVVAISQTTTSASAVAAARSTASPGSPVPSAHSQSSTSSSSGDSSAPTAPASAPYLRRQATQSNDAPPAYETDVRYADVQRDVKAPQGALGVSINSGTSSSAGSSVIATAGAGTKGRPVSSFTVYNPDDAYGGI</sequence>
<evidence type="ECO:0000256" key="1">
    <source>
        <dbReference type="SAM" id="MobiDB-lite"/>
    </source>
</evidence>
<feature type="compositionally biased region" description="Low complexity" evidence="1">
    <location>
        <begin position="128"/>
        <end position="145"/>
    </location>
</feature>
<proteinExistence type="predicted"/>
<feature type="compositionally biased region" description="Low complexity" evidence="1">
    <location>
        <begin position="190"/>
        <end position="229"/>
    </location>
</feature>
<accession>A0A9P7G0Z9</accession>
<reference evidence="2" key="1">
    <citation type="submission" date="2020-07" db="EMBL/GenBank/DDBJ databases">
        <authorList>
            <person name="Nieuwenhuis M."/>
            <person name="Van De Peppel L.J.J."/>
        </authorList>
    </citation>
    <scope>NUCLEOTIDE SEQUENCE</scope>
    <source>
        <strain evidence="2">AP01</strain>
        <tissue evidence="2">Mycelium</tissue>
    </source>
</reference>
<dbReference type="AlphaFoldDB" id="A0A9P7G0Z9"/>
<dbReference type="Proteomes" id="UP000775547">
    <property type="component" value="Unassembled WGS sequence"/>
</dbReference>
<comment type="caution">
    <text evidence="2">The sequence shown here is derived from an EMBL/GenBank/DDBJ whole genome shotgun (WGS) entry which is preliminary data.</text>
</comment>
<evidence type="ECO:0000313" key="3">
    <source>
        <dbReference type="Proteomes" id="UP000775547"/>
    </source>
</evidence>
<gene>
    <name evidence="2" type="ORF">DXG03_006958</name>
</gene>
<keyword evidence="3" id="KW-1185">Reference proteome</keyword>
<feature type="region of interest" description="Disordered" evidence="1">
    <location>
        <begin position="122"/>
        <end position="170"/>
    </location>
</feature>